<dbReference type="PROSITE" id="PS00616">
    <property type="entry name" value="HIS_ACID_PHOSPHAT_1"/>
    <property type="match status" value="1"/>
</dbReference>
<evidence type="ECO:0000313" key="2">
    <source>
        <dbReference type="EMBL" id="CAB3219779.1"/>
    </source>
</evidence>
<name>A0A6F9D5I3_9ASCI</name>
<dbReference type="GO" id="GO:0005739">
    <property type="term" value="C:mitochondrion"/>
    <property type="evidence" value="ECO:0007669"/>
    <property type="project" value="TreeGrafter"/>
</dbReference>
<dbReference type="PROSITE" id="PS00778">
    <property type="entry name" value="HIS_ACID_PHOSPHAT_2"/>
    <property type="match status" value="1"/>
</dbReference>
<dbReference type="InterPro" id="IPR029033">
    <property type="entry name" value="His_PPase_superfam"/>
</dbReference>
<dbReference type="CDD" id="cd07061">
    <property type="entry name" value="HP_HAP_like"/>
    <property type="match status" value="1"/>
</dbReference>
<dbReference type="InterPro" id="IPR033379">
    <property type="entry name" value="Acid_Pase_AS"/>
</dbReference>
<evidence type="ECO:0000256" key="1">
    <source>
        <dbReference type="ARBA" id="ARBA00005375"/>
    </source>
</evidence>
<dbReference type="AlphaFoldDB" id="A0A6F9D5I3"/>
<dbReference type="Gene3D" id="3.40.50.1240">
    <property type="entry name" value="Phosphoglycerate mutase-like"/>
    <property type="match status" value="1"/>
</dbReference>
<protein>
    <submittedName>
        <fullName evidence="2">Lysophosphatidic acid phosphatase type 6-like</fullName>
    </submittedName>
</protein>
<dbReference type="GO" id="GO:0052642">
    <property type="term" value="F:lysophosphatidic acid phosphatase activity"/>
    <property type="evidence" value="ECO:0007669"/>
    <property type="project" value="TreeGrafter"/>
</dbReference>
<dbReference type="Pfam" id="PF00328">
    <property type="entry name" value="His_Phos_2"/>
    <property type="match status" value="2"/>
</dbReference>
<gene>
    <name evidence="2" type="primary">Acp6-001</name>
</gene>
<dbReference type="SUPFAM" id="SSF53254">
    <property type="entry name" value="Phosphoglycerate mutase-like"/>
    <property type="match status" value="1"/>
</dbReference>
<dbReference type="InterPro" id="IPR000560">
    <property type="entry name" value="His_Pase_clade-2"/>
</dbReference>
<comment type="similarity">
    <text evidence="1">Belongs to the histidine acid phosphatase family.</text>
</comment>
<organism evidence="2">
    <name type="scientific">Phallusia mammillata</name>
    <dbReference type="NCBI Taxonomy" id="59560"/>
    <lineage>
        <taxon>Eukaryota</taxon>
        <taxon>Metazoa</taxon>
        <taxon>Chordata</taxon>
        <taxon>Tunicata</taxon>
        <taxon>Ascidiacea</taxon>
        <taxon>Phlebobranchia</taxon>
        <taxon>Ascidiidae</taxon>
        <taxon>Phallusia</taxon>
    </lineage>
</organism>
<dbReference type="PANTHER" id="PTHR11567:SF202">
    <property type="entry name" value="LYSOPHOSPHATIDIC ACID PHOSPHATASE TYPE 6"/>
    <property type="match status" value="1"/>
</dbReference>
<dbReference type="PANTHER" id="PTHR11567">
    <property type="entry name" value="ACID PHOSPHATASE-RELATED"/>
    <property type="match status" value="1"/>
</dbReference>
<dbReference type="GO" id="GO:2001311">
    <property type="term" value="P:lysobisphosphatidic acid metabolic process"/>
    <property type="evidence" value="ECO:0007669"/>
    <property type="project" value="TreeGrafter"/>
</dbReference>
<dbReference type="EMBL" id="LR782669">
    <property type="protein sequence ID" value="CAB3219779.1"/>
    <property type="molecule type" value="mRNA"/>
</dbReference>
<sequence>MLAIKYKQLFNQCFTYFSKSSIMGLRVISICSSASVLGYMMLRREANCVSKSDSVQQVPSEFDLKLVQIVFRHGARTPLFIPKYLPKVLYPDDILQHPQHTFVPFNTLRPDGKPYEGYKLHLTKGKFLGNLTTTGAEQMYRLGCSIRQKYVNELNFLKPEISDEVNVRSTEIPRAIESARSTLAGLFPGTKAPISIEVAPVDEDYMFPNFNKCHYLKLLSRWAWVEPDLLHEMKDKRERIELAYNISSEEKVHIVTLRDCIVAHKEHGVLPANYDIPVVNNELENAALEIMHHVFAGTKETRNLALKLGIGPLIGTVLSNISSCINRQCHKKLYLFSGHDTTLMPLMQAFGITDFEWPPFAADITIELYEKKESGEQFIRILYLGKARKVSGCTDTLCPLEQFKKSMSKFIMDKNEYAKQCAVKNDKLLQSLPKVQ</sequence>
<proteinExistence type="evidence at transcript level"/>
<reference evidence="2" key="1">
    <citation type="submission" date="2020-04" db="EMBL/GenBank/DDBJ databases">
        <authorList>
            <person name="Neveu A P."/>
        </authorList>
    </citation>
    <scope>NUCLEOTIDE SEQUENCE</scope>
    <source>
        <tissue evidence="2">Whole embryo</tissue>
    </source>
</reference>
<dbReference type="InterPro" id="IPR050645">
    <property type="entry name" value="Histidine_acid_phosphatase"/>
</dbReference>
<accession>A0A6F9D5I3</accession>